<sequence length="174" mass="20612">MRRMPKRLLADKISFFGISPRTLTRSFKKRNTKSHFARKKPWINEENRIKQLNWAKLHKNWTKEDCGLNLNLLVRTPSRMNGEKYGDIILDTIYPIVMIAKEAIFQEDNAPIYKSKPVKELKDDLGIKLNPIENAWREVKCWIHKNRKPQTEADLEEAVLSAWNTITFEKFFIL</sequence>
<keyword evidence="2" id="KW-1185">Reference proteome</keyword>
<dbReference type="EMBL" id="CAJVPS010001179">
    <property type="protein sequence ID" value="CAG8527737.1"/>
    <property type="molecule type" value="Genomic_DNA"/>
</dbReference>
<evidence type="ECO:0000313" key="1">
    <source>
        <dbReference type="EMBL" id="CAG8527737.1"/>
    </source>
</evidence>
<dbReference type="InterPro" id="IPR036397">
    <property type="entry name" value="RNaseH_sf"/>
</dbReference>
<reference evidence="1" key="1">
    <citation type="submission" date="2021-06" db="EMBL/GenBank/DDBJ databases">
        <authorList>
            <person name="Kallberg Y."/>
            <person name="Tangrot J."/>
            <person name="Rosling A."/>
        </authorList>
    </citation>
    <scope>NUCLEOTIDE SEQUENCE</scope>
    <source>
        <strain evidence="1">FL130A</strain>
    </source>
</reference>
<dbReference type="Proteomes" id="UP000789508">
    <property type="component" value="Unassembled WGS sequence"/>
</dbReference>
<accession>A0A9N9AFI3</accession>
<dbReference type="GO" id="GO:0003676">
    <property type="term" value="F:nucleic acid binding"/>
    <property type="evidence" value="ECO:0007669"/>
    <property type="project" value="InterPro"/>
</dbReference>
<organism evidence="1 2">
    <name type="scientific">Ambispora leptoticha</name>
    <dbReference type="NCBI Taxonomy" id="144679"/>
    <lineage>
        <taxon>Eukaryota</taxon>
        <taxon>Fungi</taxon>
        <taxon>Fungi incertae sedis</taxon>
        <taxon>Mucoromycota</taxon>
        <taxon>Glomeromycotina</taxon>
        <taxon>Glomeromycetes</taxon>
        <taxon>Archaeosporales</taxon>
        <taxon>Ambisporaceae</taxon>
        <taxon>Ambispora</taxon>
    </lineage>
</organism>
<name>A0A9N9AFI3_9GLOM</name>
<gene>
    <name evidence="1" type="ORF">ALEPTO_LOCUS4784</name>
</gene>
<dbReference type="OrthoDB" id="2416077at2759"/>
<comment type="caution">
    <text evidence="1">The sequence shown here is derived from an EMBL/GenBank/DDBJ whole genome shotgun (WGS) entry which is preliminary data.</text>
</comment>
<protein>
    <submittedName>
        <fullName evidence="1">11333_t:CDS:1</fullName>
    </submittedName>
</protein>
<evidence type="ECO:0000313" key="2">
    <source>
        <dbReference type="Proteomes" id="UP000789508"/>
    </source>
</evidence>
<dbReference type="AlphaFoldDB" id="A0A9N9AFI3"/>
<proteinExistence type="predicted"/>
<dbReference type="Gene3D" id="3.30.420.10">
    <property type="entry name" value="Ribonuclease H-like superfamily/Ribonuclease H"/>
    <property type="match status" value="1"/>
</dbReference>